<dbReference type="RefSeq" id="WP_201924353.1">
    <property type="nucleotide sequence ID" value="NZ_JAERQG010000006.1"/>
</dbReference>
<protein>
    <submittedName>
        <fullName evidence="3">Universal stress protein</fullName>
    </submittedName>
</protein>
<dbReference type="PANTHER" id="PTHR46268:SF6">
    <property type="entry name" value="UNIVERSAL STRESS PROTEIN UP12"/>
    <property type="match status" value="1"/>
</dbReference>
<dbReference type="SUPFAM" id="SSF52402">
    <property type="entry name" value="Adenine nucleotide alpha hydrolases-like"/>
    <property type="match status" value="2"/>
</dbReference>
<dbReference type="Pfam" id="PF00582">
    <property type="entry name" value="Usp"/>
    <property type="match status" value="2"/>
</dbReference>
<dbReference type="EMBL" id="JAERQG010000006">
    <property type="protein sequence ID" value="MBL0767056.1"/>
    <property type="molecule type" value="Genomic_DNA"/>
</dbReference>
<feature type="domain" description="UspA" evidence="2">
    <location>
        <begin position="2"/>
        <end position="141"/>
    </location>
</feature>
<evidence type="ECO:0000313" key="4">
    <source>
        <dbReference type="Proteomes" id="UP000642920"/>
    </source>
</evidence>
<dbReference type="PANTHER" id="PTHR46268">
    <property type="entry name" value="STRESS RESPONSE PROTEIN NHAX"/>
    <property type="match status" value="1"/>
</dbReference>
<evidence type="ECO:0000256" key="1">
    <source>
        <dbReference type="ARBA" id="ARBA00008791"/>
    </source>
</evidence>
<dbReference type="InterPro" id="IPR006015">
    <property type="entry name" value="Universal_stress_UspA"/>
</dbReference>
<dbReference type="PRINTS" id="PR01438">
    <property type="entry name" value="UNVRSLSTRESS"/>
</dbReference>
<dbReference type="Proteomes" id="UP000642920">
    <property type="component" value="Unassembled WGS sequence"/>
</dbReference>
<gene>
    <name evidence="3" type="ORF">JKP34_17455</name>
</gene>
<evidence type="ECO:0000259" key="2">
    <source>
        <dbReference type="Pfam" id="PF00582"/>
    </source>
</evidence>
<keyword evidence="4" id="KW-1185">Reference proteome</keyword>
<proteinExistence type="inferred from homology"/>
<dbReference type="AlphaFoldDB" id="A0A937AHV6"/>
<dbReference type="InterPro" id="IPR014729">
    <property type="entry name" value="Rossmann-like_a/b/a_fold"/>
</dbReference>
<comment type="caution">
    <text evidence="3">The sequence shown here is derived from an EMBL/GenBank/DDBJ whole genome shotgun (WGS) entry which is preliminary data.</text>
</comment>
<reference evidence="3" key="1">
    <citation type="submission" date="2021-01" db="EMBL/GenBank/DDBJ databases">
        <title>Marivirga sp. nov., isolated from intertidal surface sediments.</title>
        <authorList>
            <person name="Zhang M."/>
        </authorList>
    </citation>
    <scope>NUCLEOTIDE SEQUENCE</scope>
    <source>
        <strain evidence="3">SM1354</strain>
    </source>
</reference>
<organism evidence="3 4">
    <name type="scientific">Marivirga atlantica</name>
    <dbReference type="NCBI Taxonomy" id="1548457"/>
    <lineage>
        <taxon>Bacteria</taxon>
        <taxon>Pseudomonadati</taxon>
        <taxon>Bacteroidota</taxon>
        <taxon>Cytophagia</taxon>
        <taxon>Cytophagales</taxon>
        <taxon>Marivirgaceae</taxon>
        <taxon>Marivirga</taxon>
    </lineage>
</organism>
<dbReference type="CDD" id="cd00293">
    <property type="entry name" value="USP-like"/>
    <property type="match status" value="2"/>
</dbReference>
<evidence type="ECO:0000313" key="3">
    <source>
        <dbReference type="EMBL" id="MBL0767056.1"/>
    </source>
</evidence>
<accession>A0A937AHV6</accession>
<feature type="domain" description="UspA" evidence="2">
    <location>
        <begin position="149"/>
        <end position="272"/>
    </location>
</feature>
<dbReference type="Gene3D" id="3.40.50.620">
    <property type="entry name" value="HUPs"/>
    <property type="match status" value="2"/>
</dbReference>
<name>A0A937AHV6_9BACT</name>
<dbReference type="InterPro" id="IPR006016">
    <property type="entry name" value="UspA"/>
</dbReference>
<comment type="similarity">
    <text evidence="1">Belongs to the universal stress protein A family.</text>
</comment>
<sequence length="277" mass="31877">MDNILCPVDFSPYSLNALEFAANILQVRKGNLTLMHVFSEKEFSNAIESEKDAHSFTDMKDYAQHKLRVLADETERNFEVNCDYVITVGDVNESINKYTAKNDIDYVVMGTQGNGYNKETVIGSRTIRTVDTSNVPVMTVPIQAQFNGFNSVVYASDYSKHDRVTLQRLVSFIYNFKSRIKVVHVSHSNNEMNEQTYERFKEELSTFLGYDKMSYYLKEYKSDISHGIEEFVNEQEGELLVLLKRKRNFLETLLSSSVSQEISYLSSHPLLIFLEPS</sequence>